<dbReference type="AlphaFoldDB" id="A0A0V1KKA3"/>
<evidence type="ECO:0000313" key="2">
    <source>
        <dbReference type="Proteomes" id="UP000054721"/>
    </source>
</evidence>
<dbReference type="Proteomes" id="UP000054721">
    <property type="component" value="Unassembled WGS sequence"/>
</dbReference>
<name>A0A0V1KKA3_9BILA</name>
<evidence type="ECO:0000313" key="1">
    <source>
        <dbReference type="EMBL" id="KRZ47755.1"/>
    </source>
</evidence>
<sequence>MSSHEARTDANQCLPGVSMSFSSSRPKQVCRCTSQHFVLDSNGLRHQKILVAADGTQIAFPTFFFVTKVRNCEDEPHLE</sequence>
<keyword evidence="2" id="KW-1185">Reference proteome</keyword>
<protein>
    <submittedName>
        <fullName evidence="1">Uncharacterized protein</fullName>
    </submittedName>
</protein>
<dbReference type="EMBL" id="JYDW01000581">
    <property type="protein sequence ID" value="KRZ47755.1"/>
    <property type="molecule type" value="Genomic_DNA"/>
</dbReference>
<dbReference type="OrthoDB" id="10340625at2759"/>
<proteinExistence type="predicted"/>
<organism evidence="1 2">
    <name type="scientific">Trichinella nativa</name>
    <dbReference type="NCBI Taxonomy" id="6335"/>
    <lineage>
        <taxon>Eukaryota</taxon>
        <taxon>Metazoa</taxon>
        <taxon>Ecdysozoa</taxon>
        <taxon>Nematoda</taxon>
        <taxon>Enoplea</taxon>
        <taxon>Dorylaimia</taxon>
        <taxon>Trichinellida</taxon>
        <taxon>Trichinellidae</taxon>
        <taxon>Trichinella</taxon>
    </lineage>
</organism>
<gene>
    <name evidence="1" type="ORF">T02_8426</name>
</gene>
<accession>A0A0V1KKA3</accession>
<reference evidence="1 2" key="1">
    <citation type="submission" date="2015-05" db="EMBL/GenBank/DDBJ databases">
        <title>Evolution of Trichinella species and genotypes.</title>
        <authorList>
            <person name="Korhonen P.K."/>
            <person name="Edoardo P."/>
            <person name="Giuseppe L.R."/>
            <person name="Gasser R.B."/>
        </authorList>
    </citation>
    <scope>NUCLEOTIDE SEQUENCE [LARGE SCALE GENOMIC DNA]</scope>
    <source>
        <strain evidence="1">ISS10</strain>
    </source>
</reference>
<comment type="caution">
    <text evidence="1">The sequence shown here is derived from an EMBL/GenBank/DDBJ whole genome shotgun (WGS) entry which is preliminary data.</text>
</comment>